<dbReference type="RefSeq" id="WP_055072229.1">
    <property type="nucleotide sequence ID" value="NZ_CYXY01000001.1"/>
</dbReference>
<organism evidence="1 2">
    <name type="scientific">Anaerostipes hadrus</name>
    <dbReference type="NCBI Taxonomy" id="649756"/>
    <lineage>
        <taxon>Bacteria</taxon>
        <taxon>Bacillati</taxon>
        <taxon>Bacillota</taxon>
        <taxon>Clostridia</taxon>
        <taxon>Lachnospirales</taxon>
        <taxon>Lachnospiraceae</taxon>
        <taxon>Anaerostipes</taxon>
    </lineage>
</organism>
<reference evidence="1 2" key="1">
    <citation type="submission" date="2015-09" db="EMBL/GenBank/DDBJ databases">
        <authorList>
            <consortium name="Pathogen Informatics"/>
        </authorList>
    </citation>
    <scope>NUCLEOTIDE SEQUENCE [LARGE SCALE GENOMIC DNA]</scope>
    <source>
        <strain evidence="1 2">2789STDY5834959</strain>
    </source>
</reference>
<gene>
    <name evidence="1" type="ORF">ERS852571_00253</name>
</gene>
<dbReference type="EMBL" id="CYXY01000001">
    <property type="protein sequence ID" value="CUM73068.1"/>
    <property type="molecule type" value="Genomic_DNA"/>
</dbReference>
<name>A0A173R6L2_ANAHA</name>
<sequence>MHSIWQEQMEFPVYPILKRDKKTDILYVGATLKHAIEANFQKEMGRSVMIIEEKSIGDMPELGGMGILKATNMNEFKDLCILRNYIIRQHIPCDLEIISETSIQVHPVKLFLFMTKDVEVYEQTKITARQGKRLDIESAYIDAGQVIEDDKPCEKRYIHVFSEAGFPEITKPDILEIRKYKEDYLVLSYQRKLEGSRHSWEI</sequence>
<evidence type="ECO:0000313" key="2">
    <source>
        <dbReference type="Proteomes" id="UP000095553"/>
    </source>
</evidence>
<dbReference type="AlphaFoldDB" id="A0A173R6L2"/>
<dbReference type="Proteomes" id="UP000095553">
    <property type="component" value="Unassembled WGS sequence"/>
</dbReference>
<evidence type="ECO:0000313" key="1">
    <source>
        <dbReference type="EMBL" id="CUM73068.1"/>
    </source>
</evidence>
<proteinExistence type="predicted"/>
<protein>
    <submittedName>
        <fullName evidence="1">Uncharacterized protein</fullName>
    </submittedName>
</protein>
<accession>A0A173R6L2</accession>